<evidence type="ECO:0000313" key="1">
    <source>
        <dbReference type="EMBL" id="MBA4667531.1"/>
    </source>
</evidence>
<reference evidence="1" key="2">
    <citation type="submission" date="2020-07" db="EMBL/GenBank/DDBJ databases">
        <authorList>
            <person name="Vera ALvarez R."/>
            <person name="Arias-Moreno D.M."/>
            <person name="Jimenez-Jacinto V."/>
            <person name="Jimenez-Bremont J.F."/>
            <person name="Swaminathan K."/>
            <person name="Moose S.P."/>
            <person name="Guerrero-Gonzalez M.L."/>
            <person name="Marino-Ramirez L."/>
            <person name="Landsman D."/>
            <person name="Rodriguez-Kessler M."/>
            <person name="Delgado-Sanchez P."/>
        </authorList>
    </citation>
    <scope>NUCLEOTIDE SEQUENCE</scope>
    <source>
        <tissue evidence="1">Cladode</tissue>
    </source>
</reference>
<protein>
    <submittedName>
        <fullName evidence="1">Uncharacterized protein</fullName>
    </submittedName>
</protein>
<accession>A0A7C9AIN9</accession>
<dbReference type="AlphaFoldDB" id="A0A7C9AIN9"/>
<dbReference type="EMBL" id="GISG01235692">
    <property type="protein sequence ID" value="MBA4667531.1"/>
    <property type="molecule type" value="Transcribed_RNA"/>
</dbReference>
<sequence>MAILCPIPTYFLMFRQINGRQRKLAVFACYNPLRAIFTSMHIQNFTVHRFTAQRTGYRSMSTKIVFLCMFSRDHITTNFTFFKIARAVCVMQINVRRGDSSITVPAYASGFFGHHRHDFSIEKQQISLDHLQFIISAMPNLERGGERVFDCSKRTR</sequence>
<proteinExistence type="predicted"/>
<reference evidence="1" key="1">
    <citation type="journal article" date="2013" name="J. Plant Res.">
        <title>Effect of fungi and light on seed germination of three Opuntia species from semiarid lands of central Mexico.</title>
        <authorList>
            <person name="Delgado-Sanchez P."/>
            <person name="Jimenez-Bremont J.F."/>
            <person name="Guerrero-Gonzalez Mde L."/>
            <person name="Flores J."/>
        </authorList>
    </citation>
    <scope>NUCLEOTIDE SEQUENCE</scope>
    <source>
        <tissue evidence="1">Cladode</tissue>
    </source>
</reference>
<name>A0A7C9AIN9_OPUST</name>
<organism evidence="1">
    <name type="scientific">Opuntia streptacantha</name>
    <name type="common">Prickly pear cactus</name>
    <name type="synonym">Opuntia cardona</name>
    <dbReference type="NCBI Taxonomy" id="393608"/>
    <lineage>
        <taxon>Eukaryota</taxon>
        <taxon>Viridiplantae</taxon>
        <taxon>Streptophyta</taxon>
        <taxon>Embryophyta</taxon>
        <taxon>Tracheophyta</taxon>
        <taxon>Spermatophyta</taxon>
        <taxon>Magnoliopsida</taxon>
        <taxon>eudicotyledons</taxon>
        <taxon>Gunneridae</taxon>
        <taxon>Pentapetalae</taxon>
        <taxon>Caryophyllales</taxon>
        <taxon>Cactineae</taxon>
        <taxon>Cactaceae</taxon>
        <taxon>Opuntioideae</taxon>
        <taxon>Opuntia</taxon>
    </lineage>
</organism>